<dbReference type="InterPro" id="IPR036188">
    <property type="entry name" value="FAD/NAD-bd_sf"/>
</dbReference>
<dbReference type="SUPFAM" id="SSF51905">
    <property type="entry name" value="FAD/NAD(P)-binding domain"/>
    <property type="match status" value="1"/>
</dbReference>
<organism evidence="1 2">
    <name type="scientific">Sinomonas halotolerans</name>
    <dbReference type="NCBI Taxonomy" id="1644133"/>
    <lineage>
        <taxon>Bacteria</taxon>
        <taxon>Bacillati</taxon>
        <taxon>Actinomycetota</taxon>
        <taxon>Actinomycetes</taxon>
        <taxon>Micrococcales</taxon>
        <taxon>Micrococcaceae</taxon>
        <taxon>Sinomonas</taxon>
    </lineage>
</organism>
<dbReference type="Pfam" id="PF13450">
    <property type="entry name" value="NAD_binding_8"/>
    <property type="match status" value="1"/>
</dbReference>
<proteinExistence type="predicted"/>
<dbReference type="PANTHER" id="PTHR10668">
    <property type="entry name" value="PHYTOENE DEHYDROGENASE"/>
    <property type="match status" value="1"/>
</dbReference>
<dbReference type="EMBL" id="JBDFRB010000006">
    <property type="protein sequence ID" value="MEN2744667.1"/>
    <property type="molecule type" value="Genomic_DNA"/>
</dbReference>
<evidence type="ECO:0000313" key="2">
    <source>
        <dbReference type="Proteomes" id="UP001422074"/>
    </source>
</evidence>
<accession>A0ABU9WZP3</accession>
<dbReference type="RefSeq" id="WP_345884839.1">
    <property type="nucleotide sequence ID" value="NZ_JBDFRB010000006.1"/>
</dbReference>
<dbReference type="Proteomes" id="UP001422074">
    <property type="component" value="Unassembled WGS sequence"/>
</dbReference>
<dbReference type="PANTHER" id="PTHR10668:SF105">
    <property type="entry name" value="DEHYDROGENASE-RELATED"/>
    <property type="match status" value="1"/>
</dbReference>
<comment type="caution">
    <text evidence="1">The sequence shown here is derived from an EMBL/GenBank/DDBJ whole genome shotgun (WGS) entry which is preliminary data.</text>
</comment>
<reference evidence="1 2" key="1">
    <citation type="submission" date="2024-05" db="EMBL/GenBank/DDBJ databases">
        <title>Sinomonas sp. nov., isolated from a waste landfill.</title>
        <authorList>
            <person name="Zhao Y."/>
        </authorList>
    </citation>
    <scope>NUCLEOTIDE SEQUENCE [LARGE SCALE GENOMIC DNA]</scope>
    <source>
        <strain evidence="1 2">CCTCC AB2014300</strain>
    </source>
</reference>
<dbReference type="Gene3D" id="3.50.50.60">
    <property type="entry name" value="FAD/NAD(P)-binding domain"/>
    <property type="match status" value="2"/>
</dbReference>
<name>A0ABU9WZP3_9MICC</name>
<sequence>MSSAVVVGSGPNGLAAAVHLAGNGVSVRVLEAADTIGGGCRSSELTLPGLLHDDCSAIHPLAVASPFLAGLGLEAEGLRWLWPRVQLAHVLDGGREAVLWKDTARTAEGLGADGPAWDGLVGRVARGFGPLLDDLLGPHLRVPSHPVRFARFGLDAVLPASAVVRRWRGDEARALFGGLAAHAFARLDAPFTASVGLVLGASAHAVGWPIAQGGSRAITDALAARLRALGGTIETGRRVTSLEELDGADVAMLDLAPGAAARLLGPRQPRRTAAAYRRYRHGPAAYKVDFAVEGGIPWRSEHAREAGTVHVGGTFEEIAAAEADTVRGRMPERPFVLVGQQYLDDPGRSRGGIHPVWAYAHVPHAYAGDATEALIAQIERFAPGFRGRIRATAVRGPAALEAHNANYVGGDIGTGANDGFQLLARPRLTADPYATGVPGAWLCSAATPPGAGAHGMPGYRAAAAALAWLARR</sequence>
<keyword evidence="2" id="KW-1185">Reference proteome</keyword>
<protein>
    <submittedName>
        <fullName evidence="1">NAD(P)/FAD-dependent oxidoreductase</fullName>
    </submittedName>
</protein>
<gene>
    <name evidence="1" type="ORF">ABCQ75_08935</name>
</gene>
<evidence type="ECO:0000313" key="1">
    <source>
        <dbReference type="EMBL" id="MEN2744667.1"/>
    </source>
</evidence>